<dbReference type="EMBL" id="JANIIK010000118">
    <property type="protein sequence ID" value="KAJ3585739.1"/>
    <property type="molecule type" value="Genomic_DNA"/>
</dbReference>
<organism evidence="1 2">
    <name type="scientific">Muraenolepis orangiensis</name>
    <name type="common">Patagonian moray cod</name>
    <dbReference type="NCBI Taxonomy" id="630683"/>
    <lineage>
        <taxon>Eukaryota</taxon>
        <taxon>Metazoa</taxon>
        <taxon>Chordata</taxon>
        <taxon>Craniata</taxon>
        <taxon>Vertebrata</taxon>
        <taxon>Euteleostomi</taxon>
        <taxon>Actinopterygii</taxon>
        <taxon>Neopterygii</taxon>
        <taxon>Teleostei</taxon>
        <taxon>Neoteleostei</taxon>
        <taxon>Acanthomorphata</taxon>
        <taxon>Zeiogadaria</taxon>
        <taxon>Gadariae</taxon>
        <taxon>Gadiformes</taxon>
        <taxon>Muraenolepidoidei</taxon>
        <taxon>Muraenolepididae</taxon>
        <taxon>Muraenolepis</taxon>
    </lineage>
</organism>
<proteinExistence type="predicted"/>
<dbReference type="AlphaFoldDB" id="A0A9Q0DBB7"/>
<feature type="non-terminal residue" evidence="1">
    <location>
        <position position="100"/>
    </location>
</feature>
<protein>
    <submittedName>
        <fullName evidence="1">Uncharacterized protein</fullName>
    </submittedName>
</protein>
<keyword evidence="2" id="KW-1185">Reference proteome</keyword>
<sequence length="100" mass="11018">EIKRTDNVNRNSVLVPFNKDCRYELQVSAQIAAYCGVQLEGNNASLVYRSLSVPMDSCVRTDTIFGDATDCVPSETVGGDFVWHPLSWNLSLVDQCMVSG</sequence>
<accession>A0A9Q0DBB7</accession>
<reference evidence="1" key="1">
    <citation type="submission" date="2022-07" db="EMBL/GenBank/DDBJ databases">
        <title>Chromosome-level genome of Muraenolepis orangiensis.</title>
        <authorList>
            <person name="Kim J."/>
        </authorList>
    </citation>
    <scope>NUCLEOTIDE SEQUENCE</scope>
    <source>
        <strain evidence="1">KU_S4_2022</strain>
        <tissue evidence="1">Muscle</tissue>
    </source>
</reference>
<evidence type="ECO:0000313" key="1">
    <source>
        <dbReference type="EMBL" id="KAJ3585739.1"/>
    </source>
</evidence>
<gene>
    <name evidence="1" type="ORF">NHX12_014458</name>
</gene>
<name>A0A9Q0DBB7_9TELE</name>
<comment type="caution">
    <text evidence="1">The sequence shown here is derived from an EMBL/GenBank/DDBJ whole genome shotgun (WGS) entry which is preliminary data.</text>
</comment>
<evidence type="ECO:0000313" key="2">
    <source>
        <dbReference type="Proteomes" id="UP001148018"/>
    </source>
</evidence>
<dbReference type="Proteomes" id="UP001148018">
    <property type="component" value="Unassembled WGS sequence"/>
</dbReference>